<keyword evidence="8" id="KW-0999">Mitochondrion inner membrane</keyword>
<evidence type="ECO:0000256" key="15">
    <source>
        <dbReference type="ARBA" id="ARBA00036310"/>
    </source>
</evidence>
<dbReference type="FunFam" id="1.50.40.10:FF:000003">
    <property type="entry name" value="Putative calcium-binding mitochondrial carrier protein scamc-2"/>
    <property type="match status" value="2"/>
</dbReference>
<dbReference type="PROSITE" id="PS50222">
    <property type="entry name" value="EF_HAND_2"/>
    <property type="match status" value="3"/>
</dbReference>
<comment type="catalytic activity">
    <reaction evidence="22">
        <text>dADP(out) + phosphate(in) + H(+)(out) = dADP(in) + phosphate(out) + H(+)(in)</text>
        <dbReference type="Rhea" id="RHEA:73695"/>
        <dbReference type="ChEBI" id="CHEBI:15378"/>
        <dbReference type="ChEBI" id="CHEBI:43474"/>
        <dbReference type="ChEBI" id="CHEBI:57667"/>
    </reaction>
</comment>
<dbReference type="FunFam" id="1.10.238.10:FF:000028">
    <property type="entry name" value="Putative calcium-binding mitochondrial carrier protein scamc-2"/>
    <property type="match status" value="1"/>
</dbReference>
<keyword evidence="33" id="KW-1185">Reference proteome</keyword>
<evidence type="ECO:0000256" key="7">
    <source>
        <dbReference type="ARBA" id="ARBA00022737"/>
    </source>
</evidence>
<evidence type="ECO:0000256" key="3">
    <source>
        <dbReference type="ARBA" id="ARBA00022448"/>
    </source>
</evidence>
<keyword evidence="12 29" id="KW-0472">Membrane</keyword>
<keyword evidence="6" id="KW-0479">Metal-binding</keyword>
<dbReference type="PROSITE" id="PS00018">
    <property type="entry name" value="EF_HAND_1"/>
    <property type="match status" value="2"/>
</dbReference>
<keyword evidence="11" id="KW-0496">Mitochondrion</keyword>
<dbReference type="InterPro" id="IPR018108">
    <property type="entry name" value="MCP_transmembrane"/>
</dbReference>
<dbReference type="PANTHER" id="PTHR24089">
    <property type="entry name" value="SOLUTE CARRIER FAMILY 25"/>
    <property type="match status" value="1"/>
</dbReference>
<evidence type="ECO:0000256" key="19">
    <source>
        <dbReference type="ARBA" id="ARBA00048314"/>
    </source>
</evidence>
<comment type="catalytic activity">
    <reaction evidence="20">
        <text>dAMP(in) + ADP(out) + H(+)(out) = dAMP(out) + ADP(in) + H(+)(in)</text>
        <dbReference type="Rhea" id="RHEA:73675"/>
        <dbReference type="ChEBI" id="CHEBI:15378"/>
        <dbReference type="ChEBI" id="CHEBI:58245"/>
        <dbReference type="ChEBI" id="CHEBI:456216"/>
    </reaction>
</comment>
<name>A0A8J6DSH6_GALPY</name>
<organism evidence="32 33">
    <name type="scientific">Galemys pyrenaicus</name>
    <name type="common">Iberian desman</name>
    <name type="synonym">Pyrenean desman</name>
    <dbReference type="NCBI Taxonomy" id="202257"/>
    <lineage>
        <taxon>Eukaryota</taxon>
        <taxon>Metazoa</taxon>
        <taxon>Chordata</taxon>
        <taxon>Craniata</taxon>
        <taxon>Vertebrata</taxon>
        <taxon>Euteleostomi</taxon>
        <taxon>Mammalia</taxon>
        <taxon>Eutheria</taxon>
        <taxon>Laurasiatheria</taxon>
        <taxon>Eulipotyphla</taxon>
        <taxon>Talpidae</taxon>
        <taxon>Galemys</taxon>
    </lineage>
</organism>
<evidence type="ECO:0000313" key="32">
    <source>
        <dbReference type="EMBL" id="KAG8519039.1"/>
    </source>
</evidence>
<evidence type="ECO:0000256" key="1">
    <source>
        <dbReference type="ARBA" id="ARBA00004448"/>
    </source>
</evidence>
<comment type="catalytic activity">
    <reaction evidence="13">
        <text>dAMP(out) + phosphate(in) = dAMP(in) + phosphate(out)</text>
        <dbReference type="Rhea" id="RHEA:73687"/>
        <dbReference type="ChEBI" id="CHEBI:43474"/>
        <dbReference type="ChEBI" id="CHEBI:58245"/>
    </reaction>
</comment>
<evidence type="ECO:0000256" key="28">
    <source>
        <dbReference type="ARBA" id="ARBA00079652"/>
    </source>
</evidence>
<protein>
    <recommendedName>
        <fullName evidence="26">Mitochondrial adenyl nucleotide antiporter SLC25A23</fullName>
    </recommendedName>
    <alternativeName>
        <fullName evidence="28">Short calcium-binding mitochondrial carrier protein 3</fullName>
    </alternativeName>
    <alternativeName>
        <fullName evidence="27">Solute carrier family 25 member 23</fullName>
    </alternativeName>
</protein>
<feature type="domain" description="EF-hand" evidence="31">
    <location>
        <begin position="9"/>
        <end position="44"/>
    </location>
</feature>
<evidence type="ECO:0000256" key="11">
    <source>
        <dbReference type="ARBA" id="ARBA00023128"/>
    </source>
</evidence>
<comment type="catalytic activity">
    <reaction evidence="17">
        <text>AMP(out) + phosphate(in) = AMP(in) + phosphate(out)</text>
        <dbReference type="Rhea" id="RHEA:70259"/>
        <dbReference type="ChEBI" id="CHEBI:43474"/>
        <dbReference type="ChEBI" id="CHEBI:456215"/>
    </reaction>
</comment>
<feature type="repeat" description="Solcar" evidence="29">
    <location>
        <begin position="374"/>
        <end position="462"/>
    </location>
</feature>
<evidence type="ECO:0000256" key="2">
    <source>
        <dbReference type="ARBA" id="ARBA00006375"/>
    </source>
</evidence>
<evidence type="ECO:0000256" key="30">
    <source>
        <dbReference type="SAM" id="MobiDB-lite"/>
    </source>
</evidence>
<dbReference type="GO" id="GO:0051503">
    <property type="term" value="P:adenine nucleotide transport"/>
    <property type="evidence" value="ECO:0007669"/>
    <property type="project" value="UniProtKB-ARBA"/>
</dbReference>
<accession>A0A8J6DSH6</accession>
<evidence type="ECO:0000256" key="23">
    <source>
        <dbReference type="ARBA" id="ARBA00049234"/>
    </source>
</evidence>
<comment type="subunit">
    <text evidence="25">Interacts with MCU. Interacts with MICU1.</text>
</comment>
<dbReference type="GO" id="GO:0005509">
    <property type="term" value="F:calcium ion binding"/>
    <property type="evidence" value="ECO:0007669"/>
    <property type="project" value="InterPro"/>
</dbReference>
<dbReference type="PROSITE" id="PS50920">
    <property type="entry name" value="SOLCAR"/>
    <property type="match status" value="6"/>
</dbReference>
<evidence type="ECO:0000256" key="10">
    <source>
        <dbReference type="ARBA" id="ARBA00022989"/>
    </source>
</evidence>
<evidence type="ECO:0000256" key="4">
    <source>
        <dbReference type="ARBA" id="ARBA00022449"/>
    </source>
</evidence>
<dbReference type="PRINTS" id="PR00926">
    <property type="entry name" value="MITOCARRIER"/>
</dbReference>
<comment type="catalytic activity">
    <reaction evidence="19">
        <text>phosphate(in) + ATP(out) + 2 H(+)(out) = phosphate(out) + ATP(in) + 2 H(+)(in)</text>
        <dbReference type="Rhea" id="RHEA:72035"/>
        <dbReference type="ChEBI" id="CHEBI:15378"/>
        <dbReference type="ChEBI" id="CHEBI:30616"/>
        <dbReference type="ChEBI" id="CHEBI:43474"/>
    </reaction>
</comment>
<keyword evidence="9" id="KW-0106">Calcium</keyword>
<dbReference type="SUPFAM" id="SSF47473">
    <property type="entry name" value="EF-hand"/>
    <property type="match status" value="1"/>
</dbReference>
<dbReference type="Proteomes" id="UP000700334">
    <property type="component" value="Unassembled WGS sequence"/>
</dbReference>
<evidence type="ECO:0000256" key="22">
    <source>
        <dbReference type="ARBA" id="ARBA00048844"/>
    </source>
</evidence>
<dbReference type="InterPro" id="IPR018247">
    <property type="entry name" value="EF_Hand_1_Ca_BS"/>
</dbReference>
<dbReference type="EMBL" id="JAGFMF010011614">
    <property type="protein sequence ID" value="KAG8519039.1"/>
    <property type="molecule type" value="Genomic_DNA"/>
</dbReference>
<dbReference type="GO" id="GO:0005743">
    <property type="term" value="C:mitochondrial inner membrane"/>
    <property type="evidence" value="ECO:0007669"/>
    <property type="project" value="UniProtKB-SubCell"/>
</dbReference>
<keyword evidence="10" id="KW-1133">Transmembrane helix</keyword>
<dbReference type="InterPro" id="IPR011992">
    <property type="entry name" value="EF-hand-dom_pair"/>
</dbReference>
<comment type="caution">
    <text evidence="32">The sequence shown here is derived from an EMBL/GenBank/DDBJ whole genome shotgun (WGS) entry which is preliminary data.</text>
</comment>
<feature type="repeat" description="Solcar" evidence="29">
    <location>
        <begin position="732"/>
        <end position="819"/>
    </location>
</feature>
<evidence type="ECO:0000256" key="13">
    <source>
        <dbReference type="ARBA" id="ARBA00036282"/>
    </source>
</evidence>
<evidence type="ECO:0000256" key="14">
    <source>
        <dbReference type="ARBA" id="ARBA00036289"/>
    </source>
</evidence>
<evidence type="ECO:0000256" key="9">
    <source>
        <dbReference type="ARBA" id="ARBA00022837"/>
    </source>
</evidence>
<gene>
    <name evidence="32" type="ORF">J0S82_005864</name>
</gene>
<keyword evidence="5 29" id="KW-0812">Transmembrane</keyword>
<feature type="domain" description="EF-hand" evidence="31">
    <location>
        <begin position="77"/>
        <end position="112"/>
    </location>
</feature>
<evidence type="ECO:0000256" key="27">
    <source>
        <dbReference type="ARBA" id="ARBA00076492"/>
    </source>
</evidence>
<feature type="region of interest" description="Disordered" evidence="30">
    <location>
        <begin position="39"/>
        <end position="62"/>
    </location>
</feature>
<dbReference type="GO" id="GO:0015297">
    <property type="term" value="F:antiporter activity"/>
    <property type="evidence" value="ECO:0007669"/>
    <property type="project" value="UniProtKB-KW"/>
</dbReference>
<feature type="repeat" description="Solcar" evidence="29">
    <location>
        <begin position="636"/>
        <end position="721"/>
    </location>
</feature>
<dbReference type="Pfam" id="PF00153">
    <property type="entry name" value="Mito_carr"/>
    <property type="match status" value="6"/>
</dbReference>
<reference evidence="32" key="1">
    <citation type="journal article" date="2021" name="Evol. Appl.">
        <title>The genome of the Pyrenean desman and the effects of bottlenecks and inbreeding on the genomic landscape of an endangered species.</title>
        <authorList>
            <person name="Escoda L."/>
            <person name="Castresana J."/>
        </authorList>
    </citation>
    <scope>NUCLEOTIDE SEQUENCE</scope>
    <source>
        <strain evidence="32">IBE-C5619</strain>
    </source>
</reference>
<dbReference type="InterPro" id="IPR002048">
    <property type="entry name" value="EF_hand_dom"/>
</dbReference>
<feature type="repeat" description="Solcar" evidence="29">
    <location>
        <begin position="277"/>
        <end position="362"/>
    </location>
</feature>
<dbReference type="Gene3D" id="1.50.40.10">
    <property type="entry name" value="Mitochondrial carrier domain"/>
    <property type="match status" value="2"/>
</dbReference>
<keyword evidence="3" id="KW-0813">Transport</keyword>
<evidence type="ECO:0000259" key="31">
    <source>
        <dbReference type="PROSITE" id="PS50222"/>
    </source>
</evidence>
<evidence type="ECO:0000256" key="26">
    <source>
        <dbReference type="ARBA" id="ARBA00070247"/>
    </source>
</evidence>
<dbReference type="AlphaFoldDB" id="A0A8J6DSH6"/>
<evidence type="ECO:0000256" key="17">
    <source>
        <dbReference type="ARBA" id="ARBA00036908"/>
    </source>
</evidence>
<comment type="catalytic activity">
    <reaction evidence="18">
        <text>ADP(out) + phosphate(in) + H(+)(out) = ADP(in) + phosphate(out) + H(+)(in)</text>
        <dbReference type="Rhea" id="RHEA:65844"/>
        <dbReference type="ChEBI" id="CHEBI:15378"/>
        <dbReference type="ChEBI" id="CHEBI:43474"/>
        <dbReference type="ChEBI" id="CHEBI:456216"/>
    </reaction>
</comment>
<dbReference type="OrthoDB" id="270584at2759"/>
<proteinExistence type="inferred from homology"/>
<evidence type="ECO:0000256" key="8">
    <source>
        <dbReference type="ARBA" id="ARBA00022792"/>
    </source>
</evidence>
<evidence type="ECO:0000256" key="6">
    <source>
        <dbReference type="ARBA" id="ARBA00022723"/>
    </source>
</evidence>
<feature type="repeat" description="Solcar" evidence="29">
    <location>
        <begin position="183"/>
        <end position="269"/>
    </location>
</feature>
<comment type="function">
    <text evidence="24">Electroneutral antiporter that mediates the transport of adenine nucleotides through the inner mitochondrial membrane. Originally identified as an ATP-magnesium/inorganic phosphate antiporter, it also acts as a broad specificity adenyl nucleotide antiporter. By regulating the mitochondrial matrix adenine nucleotide pool could adapt to changing cellular energetic demands and indirectly regulate adenine nucleotide-dependent metabolic pathways. Also acts as a regulator of mitochondrial calcium uptake and can probably transport trace amounts of other divalent metal cations in complex with ATP. In vitro, a low activity is also observed with guanyl and pyrimidine nucleotides.</text>
</comment>
<dbReference type="FunFam" id="1.10.238.10:FF:000190">
    <property type="entry name" value="calcium-binding mitochondrial carrier protein SCaMC-3 isoform X2"/>
    <property type="match status" value="1"/>
</dbReference>
<comment type="catalytic activity">
    <reaction evidence="23">
        <text>dADP(in) + ADP(out) = dADP(out) + ADP(in)</text>
        <dbReference type="Rhea" id="RHEA:72855"/>
        <dbReference type="ChEBI" id="CHEBI:57667"/>
        <dbReference type="ChEBI" id="CHEBI:456216"/>
    </reaction>
</comment>
<evidence type="ECO:0000256" key="12">
    <source>
        <dbReference type="ARBA" id="ARBA00023136"/>
    </source>
</evidence>
<evidence type="ECO:0000256" key="29">
    <source>
        <dbReference type="PROSITE-ProRule" id="PRU00282"/>
    </source>
</evidence>
<keyword evidence="4" id="KW-0050">Antiport</keyword>
<evidence type="ECO:0000256" key="18">
    <source>
        <dbReference type="ARBA" id="ARBA00047352"/>
    </source>
</evidence>
<comment type="subcellular location">
    <subcellularLocation>
        <location evidence="1">Mitochondrion inner membrane</location>
        <topology evidence="1">Multi-pass membrane protein</topology>
    </subcellularLocation>
</comment>
<evidence type="ECO:0000256" key="24">
    <source>
        <dbReference type="ARBA" id="ARBA00055026"/>
    </source>
</evidence>
<evidence type="ECO:0000256" key="20">
    <source>
        <dbReference type="ARBA" id="ARBA00048433"/>
    </source>
</evidence>
<evidence type="ECO:0000256" key="16">
    <source>
        <dbReference type="ARBA" id="ARBA00036630"/>
    </source>
</evidence>
<evidence type="ECO:0000256" key="5">
    <source>
        <dbReference type="ARBA" id="ARBA00022692"/>
    </source>
</evidence>
<dbReference type="InterPro" id="IPR023395">
    <property type="entry name" value="MCP_dom_sf"/>
</dbReference>
<comment type="similarity">
    <text evidence="2">Belongs to the mitochondrial carrier (TC 2.A.29) family.</text>
</comment>
<feature type="domain" description="EF-hand" evidence="31">
    <location>
        <begin position="113"/>
        <end position="148"/>
    </location>
</feature>
<dbReference type="Gene3D" id="1.10.238.10">
    <property type="entry name" value="EF-hand"/>
    <property type="match status" value="2"/>
</dbReference>
<comment type="catalytic activity">
    <reaction evidence="21">
        <text>Mg(2+)(in) + ADP(out) + ATP(in) + H(+)(out) = Mg(2+)(out) + ADP(in) + ATP(out) + H(+)(in)</text>
        <dbReference type="Rhea" id="RHEA:73659"/>
        <dbReference type="ChEBI" id="CHEBI:15378"/>
        <dbReference type="ChEBI" id="CHEBI:18420"/>
        <dbReference type="ChEBI" id="CHEBI:30616"/>
        <dbReference type="ChEBI" id="CHEBI:456216"/>
    </reaction>
</comment>
<comment type="catalytic activity">
    <reaction evidence="16">
        <text>ADP(out) + diphosphate(in) = ADP(in) + diphosphate(out)</text>
        <dbReference type="Rhea" id="RHEA:73671"/>
        <dbReference type="ChEBI" id="CHEBI:33019"/>
        <dbReference type="ChEBI" id="CHEBI:456216"/>
    </reaction>
</comment>
<dbReference type="Pfam" id="PF13499">
    <property type="entry name" value="EF-hand_7"/>
    <property type="match status" value="2"/>
</dbReference>
<evidence type="ECO:0000313" key="33">
    <source>
        <dbReference type="Proteomes" id="UP000700334"/>
    </source>
</evidence>
<dbReference type="SMART" id="SM00054">
    <property type="entry name" value="EFh"/>
    <property type="match status" value="3"/>
</dbReference>
<comment type="catalytic activity">
    <reaction evidence="14">
        <text>3'-AMP(out) + phosphate(in) = 3'-AMP(in) + phosphate(out)</text>
        <dbReference type="Rhea" id="RHEA:73691"/>
        <dbReference type="ChEBI" id="CHEBI:43474"/>
        <dbReference type="ChEBI" id="CHEBI:60880"/>
    </reaction>
</comment>
<comment type="catalytic activity">
    <reaction evidence="15">
        <text>3'-AMP(in) + ADP(out) + H(+)(out) = 3'-AMP(out) + ADP(in) + H(+)(in)</text>
        <dbReference type="Rhea" id="RHEA:73679"/>
        <dbReference type="ChEBI" id="CHEBI:15378"/>
        <dbReference type="ChEBI" id="CHEBI:60880"/>
        <dbReference type="ChEBI" id="CHEBI:456216"/>
    </reaction>
</comment>
<sequence>MRGGPSDAERRQRWGRLFEELDSNKDGRVDVHELRQGLAKLGAGDPDRGAQQGMSLEGDADPDGGLDLEEFIRYLQEREQRLLLLFHSLDRNQDGHIDVSEIQQSFRALGISITLEQAEKILHSMDRDGTMTIDWQEWRDHFLLHSLENVEDVLYFWKHSTVLDIGECLTVPDEFSEQEKLTGMWWKQLVAGAVAGAVSRTGTAPLDRLKVFMQVHASKTNRLNILGGLQSMIREGGVRSLWRGNGINVLKIAPESAIKFMAYEQIKRAIRGQQETLHVQERFVAGSLAGATAQTIIYPMEVLKTRLTLRRTGQYKGLLDCARRILQREGPQAFYRGYLPNVLGIIPYAGIDLAVYETLKNRWLQQYSHDSANPGILVLLACGTVSSTCGQIASYPLALVRTRMQAQASFEGTPQSSMLGLLRHIVAQEGVRGLYRGIAPNFMKVIPAVSISYVVYENMKQALGVTSRLQTLLKRVKALFTKAPSQPTPPAPPRNPGCTHVYGYVFGHVREHELEYLPSQQVLDTGEQLMVPVEVLEVDSAGNLWKFLLSGAMAGAVSRTGTAPLDRAKVYMQVYSSKTNFMNLLGGLRSMIHEGGVRSLWRGNGINVLKIAPEYAIKFSVFEQCKNYFCGVHGSPPFQERLLASSLAVATSQTLINPMEVLKTRLNLRRTGQYTGLLDCARQILQREGTRAFYRGYLPNMLGIIPYACTDLAVYEMLRYFWMNLGRDMEDPSGLVTLSSVTLSTTCGQMASYPLTLVRTRMQAQDTIEGSNPTMTGVFQRILAQQGWPGLYRGMTPTLLKVLPAGCISYVVYEAMKKALGV</sequence>
<keyword evidence="7" id="KW-0677">Repeat</keyword>
<evidence type="ECO:0000256" key="21">
    <source>
        <dbReference type="ARBA" id="ARBA00048804"/>
    </source>
</evidence>
<evidence type="ECO:0000256" key="25">
    <source>
        <dbReference type="ARBA" id="ARBA00065306"/>
    </source>
</evidence>
<dbReference type="InterPro" id="IPR002067">
    <property type="entry name" value="MCP"/>
</dbReference>
<dbReference type="SUPFAM" id="SSF103506">
    <property type="entry name" value="Mitochondrial carrier"/>
    <property type="match status" value="2"/>
</dbReference>
<feature type="repeat" description="Solcar" evidence="29">
    <location>
        <begin position="542"/>
        <end position="628"/>
    </location>
</feature>